<feature type="region of interest" description="Disordered" evidence="1">
    <location>
        <begin position="226"/>
        <end position="246"/>
    </location>
</feature>
<evidence type="ECO:0000259" key="2">
    <source>
        <dbReference type="Pfam" id="PF20167"/>
    </source>
</evidence>
<keyword evidence="4" id="KW-1185">Reference proteome</keyword>
<sequence length="246" mass="28014">MCCRMARKGKQKANSLARPPLMPPKFDPVEVNEHQFKEFYRNLIKRHAPTVFLRGLTLNTSDTALKALLDILHIPPARDAYPRIVKELTTGKLSLDVVLKKIGLPEARWEYSRGDDAVPLSIACTDLNPEARIWQQIITDYILPGMHATHIHVRVAVLLWAILEGKMISFLPFIRDSMWKVNQQQKYNISFPSMITGLAALFGVERCPTDRMSVFISKQPFLLYGDYEGPPQKKRKTTEPQSAAET</sequence>
<dbReference type="InterPro" id="IPR046796">
    <property type="entry name" value="Transposase_32_dom"/>
</dbReference>
<dbReference type="AlphaFoldDB" id="A0A445ATU0"/>
<reference evidence="3 4" key="1">
    <citation type="submission" date="2019-01" db="EMBL/GenBank/DDBJ databases">
        <title>Sequencing of cultivated peanut Arachis hypogaea provides insights into genome evolution and oil improvement.</title>
        <authorList>
            <person name="Chen X."/>
        </authorList>
    </citation>
    <scope>NUCLEOTIDE SEQUENCE [LARGE SCALE GENOMIC DNA]</scope>
    <source>
        <strain evidence="4">cv. Fuhuasheng</strain>
        <tissue evidence="3">Leaves</tissue>
    </source>
</reference>
<proteinExistence type="predicted"/>
<organism evidence="3 4">
    <name type="scientific">Arachis hypogaea</name>
    <name type="common">Peanut</name>
    <dbReference type="NCBI Taxonomy" id="3818"/>
    <lineage>
        <taxon>Eukaryota</taxon>
        <taxon>Viridiplantae</taxon>
        <taxon>Streptophyta</taxon>
        <taxon>Embryophyta</taxon>
        <taxon>Tracheophyta</taxon>
        <taxon>Spermatophyta</taxon>
        <taxon>Magnoliopsida</taxon>
        <taxon>eudicotyledons</taxon>
        <taxon>Gunneridae</taxon>
        <taxon>Pentapetalae</taxon>
        <taxon>rosids</taxon>
        <taxon>fabids</taxon>
        <taxon>Fabales</taxon>
        <taxon>Fabaceae</taxon>
        <taxon>Papilionoideae</taxon>
        <taxon>50 kb inversion clade</taxon>
        <taxon>dalbergioids sensu lato</taxon>
        <taxon>Dalbergieae</taxon>
        <taxon>Pterocarpus clade</taxon>
        <taxon>Arachis</taxon>
    </lineage>
</organism>
<dbReference type="Proteomes" id="UP000289738">
    <property type="component" value="Chromosome B01"/>
</dbReference>
<accession>A0A445ATU0</accession>
<evidence type="ECO:0000256" key="1">
    <source>
        <dbReference type="SAM" id="MobiDB-lite"/>
    </source>
</evidence>
<dbReference type="Pfam" id="PF20167">
    <property type="entry name" value="Transposase_32"/>
    <property type="match status" value="1"/>
</dbReference>
<name>A0A445ATU0_ARAHY</name>
<comment type="caution">
    <text evidence="3">The sequence shown here is derived from an EMBL/GenBank/DDBJ whole genome shotgun (WGS) entry which is preliminary data.</text>
</comment>
<dbReference type="EMBL" id="SDMP01000011">
    <property type="protein sequence ID" value="RYR29835.1"/>
    <property type="molecule type" value="Genomic_DNA"/>
</dbReference>
<evidence type="ECO:0000313" key="4">
    <source>
        <dbReference type="Proteomes" id="UP000289738"/>
    </source>
</evidence>
<feature type="domain" description="Putative plant transposon protein" evidence="2">
    <location>
        <begin position="30"/>
        <end position="204"/>
    </location>
</feature>
<evidence type="ECO:0000313" key="3">
    <source>
        <dbReference type="EMBL" id="RYR29835.1"/>
    </source>
</evidence>
<protein>
    <recommendedName>
        <fullName evidence="2">Putative plant transposon protein domain-containing protein</fullName>
    </recommendedName>
</protein>
<gene>
    <name evidence="3" type="ORF">Ahy_B01g054395</name>
</gene>